<dbReference type="GO" id="GO:0008380">
    <property type="term" value="P:RNA splicing"/>
    <property type="evidence" value="ECO:0007669"/>
    <property type="project" value="UniProtKB-KW"/>
</dbReference>
<dbReference type="AlphaFoldDB" id="A0ABD3NIB6"/>
<dbReference type="SMART" id="SM00386">
    <property type="entry name" value="HAT"/>
    <property type="match status" value="15"/>
</dbReference>
<proteinExistence type="inferred from homology"/>
<evidence type="ECO:0000259" key="12">
    <source>
        <dbReference type="Pfam" id="PF23233"/>
    </source>
</evidence>
<feature type="compositionally biased region" description="Acidic residues" evidence="10">
    <location>
        <begin position="697"/>
        <end position="707"/>
    </location>
</feature>
<accession>A0ABD3NIB6</accession>
<dbReference type="InterPro" id="IPR045075">
    <property type="entry name" value="Syf1-like"/>
</dbReference>
<dbReference type="PANTHER" id="PTHR11246">
    <property type="entry name" value="PRE-MRNA SPLICING FACTOR"/>
    <property type="match status" value="1"/>
</dbReference>
<comment type="caution">
    <text evidence="13">The sequence shown here is derived from an EMBL/GenBank/DDBJ whole genome shotgun (WGS) entry which is preliminary data.</text>
</comment>
<dbReference type="Proteomes" id="UP001530315">
    <property type="component" value="Unassembled WGS sequence"/>
</dbReference>
<feature type="repeat" description="TPR" evidence="9">
    <location>
        <begin position="71"/>
        <end position="104"/>
    </location>
</feature>
<keyword evidence="3" id="KW-0507">mRNA processing</keyword>
<dbReference type="InterPro" id="IPR019734">
    <property type="entry name" value="TPR_rpt"/>
</dbReference>
<dbReference type="GO" id="GO:0006397">
    <property type="term" value="P:mRNA processing"/>
    <property type="evidence" value="ECO:0007669"/>
    <property type="project" value="UniProtKB-KW"/>
</dbReference>
<evidence type="ECO:0000259" key="11">
    <source>
        <dbReference type="Pfam" id="PF23231"/>
    </source>
</evidence>
<dbReference type="InterPro" id="IPR055430">
    <property type="entry name" value="HAT_Syf1_CNRKL1_C"/>
</dbReference>
<feature type="domain" description="Pre-mRNA-splicing factor Syf1/CRNKL1-like C-terminal HAT-repeats" evidence="11">
    <location>
        <begin position="467"/>
        <end position="560"/>
    </location>
</feature>
<sequence>MSSQNQARVKNRAPAPIQISAEQILREAAERQEQHILDPIVKIHDAEEYQSHLRDRRKHFEDNIRYRREHVGNWVKYARFEEDNREYERARSVFERALEVDARNPELWLRYAELEMRNEFVNRARNVLDRAVQLLPRVDFLWYKYVYMEEMVGDMPKCRAVFERWMEWMPDDNAWMSYARFEGRAGHMDQAKAIMRRYANTYPSSRSFMRFAKWAEYEAKDIELARTVYESSLVELEPEESRQARVFGRFAAFEERQGEYDRARVIYKHATKIFHLGQEPKKLAPGEEEEEVPQWEQEKRNELYKAYVAFEKKRGDKAGIEDIVITGQRAEYEKRVAADPTDYDAWFEYAKMEEENQAGRGNSAVGDGKVREVYERAIANVPPSMEDKQHWRRYIYLWIYYALYEEMQLRDLDRASKIYDACLDLIPHSRFSFAKIWINAAKLHIRRKDLASARKLLGRAIGLCGKEKIFSEYIALELALGEVDRCRSLYANYLKAMPHNCRAWSKYADLEKSVGETERCRAIYELAVAQSALDMPEMLWKNYIDFEIDEGEGDNARSLYERLLKKTGHVKVWISYSQFEATEVGKGIDAARDTFKRAHDQMKDAGMKEERVLLLDAWRVFEKTKGDAQSLAKVDAMLPRRVKRKRMRTDESGAELGWEEYFDYHFPNDEDANGGNLKILEMAAKWKQAQQAQDDSSSSDDDDSDDE</sequence>
<evidence type="ECO:0000256" key="7">
    <source>
        <dbReference type="ARBA" id="ARBA00023242"/>
    </source>
</evidence>
<dbReference type="InterPro" id="IPR055433">
    <property type="entry name" value="HAT_Syf1-like_N"/>
</dbReference>
<protein>
    <submittedName>
        <fullName evidence="13">Uncharacterized protein</fullName>
    </submittedName>
</protein>
<comment type="subcellular location">
    <subcellularLocation>
        <location evidence="1">Nucleus</location>
    </subcellularLocation>
</comment>
<evidence type="ECO:0000256" key="4">
    <source>
        <dbReference type="ARBA" id="ARBA00022728"/>
    </source>
</evidence>
<evidence type="ECO:0000256" key="8">
    <source>
        <dbReference type="ARBA" id="ARBA00037040"/>
    </source>
</evidence>
<evidence type="ECO:0000256" key="6">
    <source>
        <dbReference type="ARBA" id="ARBA00023187"/>
    </source>
</evidence>
<evidence type="ECO:0000256" key="10">
    <source>
        <dbReference type="SAM" id="MobiDB-lite"/>
    </source>
</evidence>
<evidence type="ECO:0000256" key="3">
    <source>
        <dbReference type="ARBA" id="ARBA00022664"/>
    </source>
</evidence>
<evidence type="ECO:0000256" key="9">
    <source>
        <dbReference type="PROSITE-ProRule" id="PRU00339"/>
    </source>
</evidence>
<feature type="compositionally biased region" description="Low complexity" evidence="10">
    <location>
        <begin position="685"/>
        <end position="696"/>
    </location>
</feature>
<dbReference type="EMBL" id="JALLAZ020001450">
    <property type="protein sequence ID" value="KAL3774727.1"/>
    <property type="molecule type" value="Genomic_DNA"/>
</dbReference>
<dbReference type="InterPro" id="IPR003107">
    <property type="entry name" value="HAT"/>
</dbReference>
<keyword evidence="4" id="KW-0747">Spliceosome</keyword>
<reference evidence="13 14" key="1">
    <citation type="submission" date="2024-10" db="EMBL/GenBank/DDBJ databases">
        <title>Updated reference genomes for cyclostephanoid diatoms.</title>
        <authorList>
            <person name="Roberts W.R."/>
            <person name="Alverson A.J."/>
        </authorList>
    </citation>
    <scope>NUCLEOTIDE SEQUENCE [LARGE SCALE GENOMIC DNA]</scope>
    <source>
        <strain evidence="13 14">AJA276-08</strain>
    </source>
</reference>
<dbReference type="FunFam" id="1.25.40.10:FF:000575">
    <property type="entry name" value="Pre-mRNA-splicing factor, Crooked neck-like protein"/>
    <property type="match status" value="1"/>
</dbReference>
<dbReference type="SUPFAM" id="SSF48452">
    <property type="entry name" value="TPR-like"/>
    <property type="match status" value="4"/>
</dbReference>
<dbReference type="Pfam" id="PF23231">
    <property type="entry name" value="HAT_Syf1_CNRKL1_C"/>
    <property type="match status" value="1"/>
</dbReference>
<feature type="domain" description="Pre-mRNA-splicing factor Syf1-like N-terminal HAT-repeats" evidence="12">
    <location>
        <begin position="59"/>
        <end position="203"/>
    </location>
</feature>
<dbReference type="Pfam" id="PF23233">
    <property type="entry name" value="HAT_Syf1_CNRKL1_N"/>
    <property type="match status" value="1"/>
</dbReference>
<dbReference type="PROSITE" id="PS50005">
    <property type="entry name" value="TPR"/>
    <property type="match status" value="1"/>
</dbReference>
<evidence type="ECO:0000313" key="13">
    <source>
        <dbReference type="EMBL" id="KAL3774727.1"/>
    </source>
</evidence>
<dbReference type="GO" id="GO:0005681">
    <property type="term" value="C:spliceosomal complex"/>
    <property type="evidence" value="ECO:0007669"/>
    <property type="project" value="UniProtKB-KW"/>
</dbReference>
<keyword evidence="14" id="KW-1185">Reference proteome</keyword>
<dbReference type="FunFam" id="1.25.40.10:FF:000306">
    <property type="entry name" value="Cell cycle control protein cwf4"/>
    <property type="match status" value="1"/>
</dbReference>
<keyword evidence="6" id="KW-0508">mRNA splicing</keyword>
<keyword evidence="9" id="KW-0802">TPR repeat</keyword>
<name>A0ABD3NIB6_9STRA</name>
<comment type="function">
    <text evidence="8">Involved in pre-mRNA splicing and cell cycle progression. Required for the spliceosome assembly and initiation of the DNA replication.</text>
</comment>
<evidence type="ECO:0000256" key="5">
    <source>
        <dbReference type="ARBA" id="ARBA00022737"/>
    </source>
</evidence>
<keyword evidence="5" id="KW-0677">Repeat</keyword>
<keyword evidence="7" id="KW-0539">Nucleus</keyword>
<feature type="region of interest" description="Disordered" evidence="10">
    <location>
        <begin position="685"/>
        <end position="707"/>
    </location>
</feature>
<dbReference type="PANTHER" id="PTHR11246:SF3">
    <property type="entry name" value="CROOKED NECK-LIKE PROTEIN 1"/>
    <property type="match status" value="1"/>
</dbReference>
<evidence type="ECO:0000256" key="1">
    <source>
        <dbReference type="ARBA" id="ARBA00004123"/>
    </source>
</evidence>
<gene>
    <name evidence="13" type="ORF">ACHAW5_009553</name>
</gene>
<evidence type="ECO:0000256" key="2">
    <source>
        <dbReference type="ARBA" id="ARBA00008644"/>
    </source>
</evidence>
<dbReference type="Gene3D" id="1.25.40.10">
    <property type="entry name" value="Tetratricopeptide repeat domain"/>
    <property type="match status" value="3"/>
</dbReference>
<dbReference type="InterPro" id="IPR011990">
    <property type="entry name" value="TPR-like_helical_dom_sf"/>
</dbReference>
<comment type="similarity">
    <text evidence="2">Belongs to the crooked-neck family.</text>
</comment>
<organism evidence="13 14">
    <name type="scientific">Stephanodiscus triporus</name>
    <dbReference type="NCBI Taxonomy" id="2934178"/>
    <lineage>
        <taxon>Eukaryota</taxon>
        <taxon>Sar</taxon>
        <taxon>Stramenopiles</taxon>
        <taxon>Ochrophyta</taxon>
        <taxon>Bacillariophyta</taxon>
        <taxon>Coscinodiscophyceae</taxon>
        <taxon>Thalassiosirophycidae</taxon>
        <taxon>Stephanodiscales</taxon>
        <taxon>Stephanodiscaceae</taxon>
        <taxon>Stephanodiscus</taxon>
    </lineage>
</organism>
<evidence type="ECO:0000313" key="14">
    <source>
        <dbReference type="Proteomes" id="UP001530315"/>
    </source>
</evidence>